<feature type="domain" description="F-box" evidence="1">
    <location>
        <begin position="3"/>
        <end position="57"/>
    </location>
</feature>
<reference evidence="2 3" key="1">
    <citation type="journal article" date="2015" name="Front. Microbiol.">
        <title>Genome sequence of the plant growth promoting endophytic yeast Rhodotorula graminis WP1.</title>
        <authorList>
            <person name="Firrincieli A."/>
            <person name="Otillar R."/>
            <person name="Salamov A."/>
            <person name="Schmutz J."/>
            <person name="Khan Z."/>
            <person name="Redman R.S."/>
            <person name="Fleck N.D."/>
            <person name="Lindquist E."/>
            <person name="Grigoriev I.V."/>
            <person name="Doty S.L."/>
        </authorList>
    </citation>
    <scope>NUCLEOTIDE SEQUENCE [LARGE SCALE GENOMIC DNA]</scope>
    <source>
        <strain evidence="2 3">WP1</strain>
    </source>
</reference>
<evidence type="ECO:0000313" key="3">
    <source>
        <dbReference type="Proteomes" id="UP000053890"/>
    </source>
</evidence>
<dbReference type="OrthoDB" id="10612911at2759"/>
<accession>A0A194SAI7</accession>
<sequence>MAANLPDDVVLLILEQLAHPAHTPESYRDRQNPLRNVCLASRRLRHLARPLLWRQVAVRSPRHLNCLPASLLAVVLGRHTRSYTVVGSVILDLADAVGVSDLLPEVVDLHLTSAPLVSFKLCLLEPFAHLRRLHLGLAHLPRDALATLPVLEELCVRQIWCTTRELHAQLLPARVPRLRELHLVQVKDMTSPTTVQLADVVPPDLLPQLDLVQTDSASIDPTSDLAQSLAPPVLVFGPPAAATGPPRPLPRHSISQPARFKDARTATDTLAKLAASTRLVPIRHMRDPPYLVLLPLALRTLAAAEPSVAPHLAALEALFAEKRVVVEWTEDLPEGELVSPEFRRHARELRAARALEGE</sequence>
<dbReference type="Proteomes" id="UP000053890">
    <property type="component" value="Unassembled WGS sequence"/>
</dbReference>
<dbReference type="RefSeq" id="XP_018273671.1">
    <property type="nucleotide sequence ID" value="XM_018415847.1"/>
</dbReference>
<dbReference type="Pfam" id="PF12937">
    <property type="entry name" value="F-box-like"/>
    <property type="match status" value="1"/>
</dbReference>
<evidence type="ECO:0000313" key="2">
    <source>
        <dbReference type="EMBL" id="KPV77622.1"/>
    </source>
</evidence>
<protein>
    <recommendedName>
        <fullName evidence="1">F-box domain-containing protein</fullName>
    </recommendedName>
</protein>
<evidence type="ECO:0000259" key="1">
    <source>
        <dbReference type="Pfam" id="PF12937"/>
    </source>
</evidence>
<keyword evidence="3" id="KW-1185">Reference proteome</keyword>
<dbReference type="GeneID" id="28976295"/>
<dbReference type="EMBL" id="KQ474074">
    <property type="protein sequence ID" value="KPV77622.1"/>
    <property type="molecule type" value="Genomic_DNA"/>
</dbReference>
<proteinExistence type="predicted"/>
<gene>
    <name evidence="2" type="ORF">RHOBADRAFT_51453</name>
</gene>
<dbReference type="AlphaFoldDB" id="A0A194SAI7"/>
<name>A0A194SAI7_RHOGW</name>
<organism evidence="2 3">
    <name type="scientific">Rhodotorula graminis (strain WP1)</name>
    <dbReference type="NCBI Taxonomy" id="578459"/>
    <lineage>
        <taxon>Eukaryota</taxon>
        <taxon>Fungi</taxon>
        <taxon>Dikarya</taxon>
        <taxon>Basidiomycota</taxon>
        <taxon>Pucciniomycotina</taxon>
        <taxon>Microbotryomycetes</taxon>
        <taxon>Sporidiobolales</taxon>
        <taxon>Sporidiobolaceae</taxon>
        <taxon>Rhodotorula</taxon>
    </lineage>
</organism>
<dbReference type="InterPro" id="IPR001810">
    <property type="entry name" value="F-box_dom"/>
</dbReference>